<accession>A0A1M3TJ93</accession>
<keyword evidence="2" id="KW-0479">Metal-binding</keyword>
<evidence type="ECO:0000256" key="4">
    <source>
        <dbReference type="ARBA" id="ARBA00023163"/>
    </source>
</evidence>
<proteinExistence type="inferred from homology"/>
<evidence type="ECO:0000313" key="6">
    <source>
        <dbReference type="Proteomes" id="UP000184063"/>
    </source>
</evidence>
<evidence type="ECO:0008006" key="7">
    <source>
        <dbReference type="Google" id="ProtNLM"/>
    </source>
</evidence>
<reference evidence="6" key="1">
    <citation type="journal article" date="2017" name="Genome Biol.">
        <title>Comparative genomics reveals high biological diversity and specific adaptations in the industrially and medically important fungal genus Aspergillus.</title>
        <authorList>
            <person name="de Vries R.P."/>
            <person name="Riley R."/>
            <person name="Wiebenga A."/>
            <person name="Aguilar-Osorio G."/>
            <person name="Amillis S."/>
            <person name="Uchima C.A."/>
            <person name="Anderluh G."/>
            <person name="Asadollahi M."/>
            <person name="Askin M."/>
            <person name="Barry K."/>
            <person name="Battaglia E."/>
            <person name="Bayram O."/>
            <person name="Benocci T."/>
            <person name="Braus-Stromeyer S.A."/>
            <person name="Caldana C."/>
            <person name="Canovas D."/>
            <person name="Cerqueira G.C."/>
            <person name="Chen F."/>
            <person name="Chen W."/>
            <person name="Choi C."/>
            <person name="Clum A."/>
            <person name="Dos Santos R.A."/>
            <person name="Damasio A.R."/>
            <person name="Diallinas G."/>
            <person name="Emri T."/>
            <person name="Fekete E."/>
            <person name="Flipphi M."/>
            <person name="Freyberg S."/>
            <person name="Gallo A."/>
            <person name="Gournas C."/>
            <person name="Habgood R."/>
            <person name="Hainaut M."/>
            <person name="Harispe M.L."/>
            <person name="Henrissat B."/>
            <person name="Hilden K.S."/>
            <person name="Hope R."/>
            <person name="Hossain A."/>
            <person name="Karabika E."/>
            <person name="Karaffa L."/>
            <person name="Karanyi Z."/>
            <person name="Krasevec N."/>
            <person name="Kuo A."/>
            <person name="Kusch H."/>
            <person name="LaButti K."/>
            <person name="Lagendijk E.L."/>
            <person name="Lapidus A."/>
            <person name="Levasseur A."/>
            <person name="Lindquist E."/>
            <person name="Lipzen A."/>
            <person name="Logrieco A.F."/>
            <person name="MacCabe A."/>
            <person name="Maekelae M.R."/>
            <person name="Malavazi I."/>
            <person name="Melin P."/>
            <person name="Meyer V."/>
            <person name="Mielnichuk N."/>
            <person name="Miskei M."/>
            <person name="Molnar A.P."/>
            <person name="Mule G."/>
            <person name="Ngan C.Y."/>
            <person name="Orejas M."/>
            <person name="Orosz E."/>
            <person name="Ouedraogo J.P."/>
            <person name="Overkamp K.M."/>
            <person name="Park H.-S."/>
            <person name="Perrone G."/>
            <person name="Piumi F."/>
            <person name="Punt P.J."/>
            <person name="Ram A.F."/>
            <person name="Ramon A."/>
            <person name="Rauscher S."/>
            <person name="Record E."/>
            <person name="Riano-Pachon D.M."/>
            <person name="Robert V."/>
            <person name="Roehrig J."/>
            <person name="Ruller R."/>
            <person name="Salamov A."/>
            <person name="Salih N.S."/>
            <person name="Samson R.A."/>
            <person name="Sandor E."/>
            <person name="Sanguinetti M."/>
            <person name="Schuetze T."/>
            <person name="Sepcic K."/>
            <person name="Shelest E."/>
            <person name="Sherlock G."/>
            <person name="Sophianopoulou V."/>
            <person name="Squina F.M."/>
            <person name="Sun H."/>
            <person name="Susca A."/>
            <person name="Todd R.B."/>
            <person name="Tsang A."/>
            <person name="Unkles S.E."/>
            <person name="van de Wiele N."/>
            <person name="van Rossen-Uffink D."/>
            <person name="Oliveira J.V."/>
            <person name="Vesth T.C."/>
            <person name="Visser J."/>
            <person name="Yu J.-H."/>
            <person name="Zhou M."/>
            <person name="Andersen M.R."/>
            <person name="Archer D.B."/>
            <person name="Baker S.E."/>
            <person name="Benoit I."/>
            <person name="Brakhage A.A."/>
            <person name="Braus G.H."/>
            <person name="Fischer R."/>
            <person name="Frisvad J.C."/>
            <person name="Goldman G.H."/>
            <person name="Houbraken J."/>
            <person name="Oakley B."/>
            <person name="Pocsi I."/>
            <person name="Scazzocchio C."/>
            <person name="Seiboth B."/>
            <person name="vanKuyk P.A."/>
            <person name="Wortman J."/>
            <person name="Dyer P.S."/>
            <person name="Grigoriev I.V."/>
        </authorList>
    </citation>
    <scope>NUCLEOTIDE SEQUENCE [LARGE SCALE GENOMIC DNA]</scope>
    <source>
        <strain evidence="6">CBS 106.47</strain>
    </source>
</reference>
<dbReference type="EMBL" id="KV878241">
    <property type="protein sequence ID" value="OJZ86831.1"/>
    <property type="molecule type" value="Genomic_DNA"/>
</dbReference>
<name>A0A1M3TJ93_ASPLC</name>
<dbReference type="VEuPathDB" id="FungiDB:ASPFODRAFT_614467"/>
<keyword evidence="3" id="KW-0862">Zinc</keyword>
<sequence length="90" mass="9799">MVVQFCDDCGDLLEESSDDTLKCGICGKTAKITPPQPPSLTTAGLTKGNRHGNASCAGIHIREFPFQAQKQTEIEYAIGDLENYWEGSLH</sequence>
<evidence type="ECO:0000313" key="5">
    <source>
        <dbReference type="EMBL" id="OJZ86831.1"/>
    </source>
</evidence>
<dbReference type="AlphaFoldDB" id="A0A1M3TJ93"/>
<evidence type="ECO:0000256" key="2">
    <source>
        <dbReference type="ARBA" id="ARBA00022723"/>
    </source>
</evidence>
<protein>
    <recommendedName>
        <fullName evidence="7">DNA-directed RNA polymerase M/15kDa subunit domain-containing protein</fullName>
    </recommendedName>
</protein>
<dbReference type="Proteomes" id="UP000184063">
    <property type="component" value="Unassembled WGS sequence"/>
</dbReference>
<gene>
    <name evidence="5" type="ORF">ASPFODRAFT_614467</name>
</gene>
<comment type="similarity">
    <text evidence="1">Belongs to the archaeal RpoM/eukaryotic RPA12/RPB9/RPC11 RNA polymerase family.</text>
</comment>
<dbReference type="GO" id="GO:0046872">
    <property type="term" value="F:metal ion binding"/>
    <property type="evidence" value="ECO:0007669"/>
    <property type="project" value="UniProtKB-KW"/>
</dbReference>
<dbReference type="InterPro" id="IPR019761">
    <property type="entry name" value="DNA-dir_RNA_pol-M_15_CS"/>
</dbReference>
<evidence type="ECO:0000256" key="3">
    <source>
        <dbReference type="ARBA" id="ARBA00022833"/>
    </source>
</evidence>
<dbReference type="PROSITE" id="PS01030">
    <property type="entry name" value="RNA_POL_M_15KD"/>
    <property type="match status" value="1"/>
</dbReference>
<keyword evidence="4" id="KW-0804">Transcription</keyword>
<organism evidence="5 6">
    <name type="scientific">Aspergillus luchuensis (strain CBS 106.47)</name>
    <dbReference type="NCBI Taxonomy" id="1137211"/>
    <lineage>
        <taxon>Eukaryota</taxon>
        <taxon>Fungi</taxon>
        <taxon>Dikarya</taxon>
        <taxon>Ascomycota</taxon>
        <taxon>Pezizomycotina</taxon>
        <taxon>Eurotiomycetes</taxon>
        <taxon>Eurotiomycetidae</taxon>
        <taxon>Eurotiales</taxon>
        <taxon>Aspergillaceae</taxon>
        <taxon>Aspergillus</taxon>
        <taxon>Aspergillus subgen. Circumdati</taxon>
    </lineage>
</organism>
<evidence type="ECO:0000256" key="1">
    <source>
        <dbReference type="ARBA" id="ARBA00008925"/>
    </source>
</evidence>